<dbReference type="AlphaFoldDB" id="A0A9N9AWF4"/>
<evidence type="ECO:0000256" key="5">
    <source>
        <dbReference type="ARBA" id="ARBA00023136"/>
    </source>
</evidence>
<comment type="caution">
    <text evidence="7">The sequence shown here is derived from an EMBL/GenBank/DDBJ whole genome shotgun (WGS) entry which is preliminary data.</text>
</comment>
<evidence type="ECO:0000256" key="1">
    <source>
        <dbReference type="ARBA" id="ARBA00004370"/>
    </source>
</evidence>
<dbReference type="GO" id="GO:0030150">
    <property type="term" value="P:protein import into mitochondrial matrix"/>
    <property type="evidence" value="ECO:0007669"/>
    <property type="project" value="TreeGrafter"/>
</dbReference>
<reference evidence="7" key="1">
    <citation type="submission" date="2021-06" db="EMBL/GenBank/DDBJ databases">
        <authorList>
            <person name="Kallberg Y."/>
            <person name="Tangrot J."/>
            <person name="Rosling A."/>
        </authorList>
    </citation>
    <scope>NUCLEOTIDE SEQUENCE</scope>
    <source>
        <strain evidence="7">BR232B</strain>
    </source>
</reference>
<gene>
    <name evidence="7" type="ORF">PBRASI_LOCUS4774</name>
</gene>
<evidence type="ECO:0000256" key="2">
    <source>
        <dbReference type="ARBA" id="ARBA00007839"/>
    </source>
</evidence>
<evidence type="ECO:0000313" key="7">
    <source>
        <dbReference type="EMBL" id="CAG8544792.1"/>
    </source>
</evidence>
<keyword evidence="8" id="KW-1185">Reference proteome</keyword>
<sequence length="145" mass="16055">MSRGEPSKLQIMKYGAITGGMVGMCLGLISGTLSIIRICLILLMMYFFPYHISNGPGPRGALHTLGRTVLTLTGSFALFLSIGAVIRSEGRMINTTANGINNSAIRNDQREWRRIQIEVKETPRDQEIKKKSLLDMLAESGKVNW</sequence>
<dbReference type="GO" id="GO:0005744">
    <property type="term" value="C:TIM23 mitochondrial import inner membrane translocase complex"/>
    <property type="evidence" value="ECO:0007669"/>
    <property type="project" value="TreeGrafter"/>
</dbReference>
<dbReference type="Pfam" id="PF10247">
    <property type="entry name" value="Romo1"/>
    <property type="match status" value="1"/>
</dbReference>
<protein>
    <submittedName>
        <fullName evidence="7">8675_t:CDS:1</fullName>
    </submittedName>
</protein>
<proteinExistence type="inferred from homology"/>
<evidence type="ECO:0000256" key="6">
    <source>
        <dbReference type="SAM" id="Phobius"/>
    </source>
</evidence>
<dbReference type="InterPro" id="IPR018450">
    <property type="entry name" value="Romo1/Mgr2"/>
</dbReference>
<evidence type="ECO:0000313" key="8">
    <source>
        <dbReference type="Proteomes" id="UP000789739"/>
    </source>
</evidence>
<dbReference type="PANTHER" id="PTHR28525">
    <property type="entry name" value="REACTIVE OXYGEN SPECIES MODULATOR 1"/>
    <property type="match status" value="1"/>
</dbReference>
<dbReference type="SMART" id="SM01378">
    <property type="entry name" value="Romo1"/>
    <property type="match status" value="1"/>
</dbReference>
<keyword evidence="5 6" id="KW-0472">Membrane</keyword>
<dbReference type="Proteomes" id="UP000789739">
    <property type="component" value="Unassembled WGS sequence"/>
</dbReference>
<keyword evidence="3 6" id="KW-0812">Transmembrane</keyword>
<dbReference type="GO" id="GO:0045039">
    <property type="term" value="P:protein insertion into mitochondrial inner membrane"/>
    <property type="evidence" value="ECO:0007669"/>
    <property type="project" value="TreeGrafter"/>
</dbReference>
<keyword evidence="4 6" id="KW-1133">Transmembrane helix</keyword>
<dbReference type="EMBL" id="CAJVPI010000515">
    <property type="protein sequence ID" value="CAG8544792.1"/>
    <property type="molecule type" value="Genomic_DNA"/>
</dbReference>
<dbReference type="OrthoDB" id="5409308at2759"/>
<evidence type="ECO:0000256" key="3">
    <source>
        <dbReference type="ARBA" id="ARBA00022692"/>
    </source>
</evidence>
<dbReference type="PANTHER" id="PTHR28525:SF1">
    <property type="entry name" value="REACTIVE OXYGEN SPECIES MODULATOR 1"/>
    <property type="match status" value="1"/>
</dbReference>
<accession>A0A9N9AWF4</accession>
<feature type="transmembrane region" description="Helical" evidence="6">
    <location>
        <begin position="21"/>
        <end position="48"/>
    </location>
</feature>
<organism evidence="7 8">
    <name type="scientific">Paraglomus brasilianum</name>
    <dbReference type="NCBI Taxonomy" id="144538"/>
    <lineage>
        <taxon>Eukaryota</taxon>
        <taxon>Fungi</taxon>
        <taxon>Fungi incertae sedis</taxon>
        <taxon>Mucoromycota</taxon>
        <taxon>Glomeromycotina</taxon>
        <taxon>Glomeromycetes</taxon>
        <taxon>Paraglomerales</taxon>
        <taxon>Paraglomeraceae</taxon>
        <taxon>Paraglomus</taxon>
    </lineage>
</organism>
<comment type="similarity">
    <text evidence="2">Belongs to the MGR2 family.</text>
</comment>
<name>A0A9N9AWF4_9GLOM</name>
<feature type="transmembrane region" description="Helical" evidence="6">
    <location>
        <begin position="68"/>
        <end position="86"/>
    </location>
</feature>
<evidence type="ECO:0000256" key="4">
    <source>
        <dbReference type="ARBA" id="ARBA00022989"/>
    </source>
</evidence>
<comment type="subcellular location">
    <subcellularLocation>
        <location evidence="1">Membrane</location>
    </subcellularLocation>
</comment>